<keyword evidence="8 9" id="KW-0472">Membrane</keyword>
<comment type="subcellular location">
    <subcellularLocation>
        <location evidence="1">Cell inner membrane</location>
        <topology evidence="1">Multi-pass membrane protein</topology>
    </subcellularLocation>
    <subcellularLocation>
        <location evidence="9">Cell membrane</location>
        <topology evidence="9">Multi-pass membrane protein</topology>
    </subcellularLocation>
</comment>
<dbReference type="STRING" id="1235802.C823_04929"/>
<evidence type="ECO:0000256" key="5">
    <source>
        <dbReference type="ARBA" id="ARBA00022519"/>
    </source>
</evidence>
<dbReference type="InterPro" id="IPR013525">
    <property type="entry name" value="ABC2_TM"/>
</dbReference>
<dbReference type="eggNOG" id="COG1682">
    <property type="taxonomic scope" value="Bacteria"/>
</dbReference>
<comment type="similarity">
    <text evidence="2 9">Belongs to the ABC-2 integral membrane protein family.</text>
</comment>
<organism evidence="11 12">
    <name type="scientific">Eubacterium plexicaudatum ASF492</name>
    <dbReference type="NCBI Taxonomy" id="1235802"/>
    <lineage>
        <taxon>Bacteria</taxon>
        <taxon>Bacillati</taxon>
        <taxon>Bacillota</taxon>
        <taxon>Clostridia</taxon>
        <taxon>Eubacteriales</taxon>
        <taxon>Eubacteriaceae</taxon>
        <taxon>Eubacterium</taxon>
    </lineage>
</organism>
<dbReference type="EMBL" id="AQFT01000142">
    <property type="protein sequence ID" value="EMZ20515.1"/>
    <property type="molecule type" value="Genomic_DNA"/>
</dbReference>
<dbReference type="PANTHER" id="PTHR30413:SF8">
    <property type="entry name" value="TRANSPORT PERMEASE PROTEIN"/>
    <property type="match status" value="1"/>
</dbReference>
<feature type="domain" description="ABC transmembrane type-2" evidence="10">
    <location>
        <begin position="41"/>
        <end position="259"/>
    </location>
</feature>
<feature type="transmembrane region" description="Helical" evidence="9">
    <location>
        <begin position="77"/>
        <end position="98"/>
    </location>
</feature>
<keyword evidence="12" id="KW-1185">Reference proteome</keyword>
<proteinExistence type="inferred from homology"/>
<evidence type="ECO:0000313" key="11">
    <source>
        <dbReference type="EMBL" id="EMZ20515.1"/>
    </source>
</evidence>
<evidence type="ECO:0000313" key="12">
    <source>
        <dbReference type="Proteomes" id="UP000012589"/>
    </source>
</evidence>
<gene>
    <name evidence="11" type="ORF">C823_04929</name>
</gene>
<dbReference type="GO" id="GO:0015920">
    <property type="term" value="P:lipopolysaccharide transport"/>
    <property type="evidence" value="ECO:0007669"/>
    <property type="project" value="TreeGrafter"/>
</dbReference>
<evidence type="ECO:0000256" key="1">
    <source>
        <dbReference type="ARBA" id="ARBA00004429"/>
    </source>
</evidence>
<reference evidence="11 12" key="1">
    <citation type="journal article" date="2014" name="Genome Announc.">
        <title>Draft genome sequences of the altered schaedler flora, a defined bacterial community from gnotobiotic mice.</title>
        <authorList>
            <person name="Wannemuehler M.J."/>
            <person name="Overstreet A.M."/>
            <person name="Ward D.V."/>
            <person name="Phillips G.J."/>
        </authorList>
    </citation>
    <scope>NUCLEOTIDE SEQUENCE [LARGE SCALE GENOMIC DNA]</scope>
    <source>
        <strain evidence="11 12">ASF492</strain>
    </source>
</reference>
<dbReference type="HOGENOM" id="CLU_060703_2_0_9"/>
<evidence type="ECO:0000256" key="6">
    <source>
        <dbReference type="ARBA" id="ARBA00022692"/>
    </source>
</evidence>
<evidence type="ECO:0000256" key="8">
    <source>
        <dbReference type="ARBA" id="ARBA00023136"/>
    </source>
</evidence>
<evidence type="ECO:0000256" key="7">
    <source>
        <dbReference type="ARBA" id="ARBA00022989"/>
    </source>
</evidence>
<comment type="caution">
    <text evidence="11">The sequence shown here is derived from an EMBL/GenBank/DDBJ whole genome shotgun (WGS) entry which is preliminary data.</text>
</comment>
<keyword evidence="4 9" id="KW-1003">Cell membrane</keyword>
<dbReference type="InterPro" id="IPR047817">
    <property type="entry name" value="ABC2_TM_bact-type"/>
</dbReference>
<dbReference type="PANTHER" id="PTHR30413">
    <property type="entry name" value="INNER MEMBRANE TRANSPORT PERMEASE"/>
    <property type="match status" value="1"/>
</dbReference>
<dbReference type="OrthoDB" id="9786910at2"/>
<keyword evidence="6 9" id="KW-0812">Transmembrane</keyword>
<name>N2A390_9FIRM</name>
<dbReference type="PATRIC" id="fig|1235802.3.peg.5191"/>
<feature type="transmembrane region" description="Helical" evidence="9">
    <location>
        <begin position="40"/>
        <end position="65"/>
    </location>
</feature>
<feature type="transmembrane region" description="Helical" evidence="9">
    <location>
        <begin position="182"/>
        <end position="201"/>
    </location>
</feature>
<keyword evidence="5" id="KW-0997">Cell inner membrane</keyword>
<evidence type="ECO:0000256" key="3">
    <source>
        <dbReference type="ARBA" id="ARBA00022448"/>
    </source>
</evidence>
<dbReference type="Pfam" id="PF01061">
    <property type="entry name" value="ABC2_membrane"/>
    <property type="match status" value="1"/>
</dbReference>
<feature type="transmembrane region" description="Helical" evidence="9">
    <location>
        <begin position="235"/>
        <end position="257"/>
    </location>
</feature>
<keyword evidence="3 9" id="KW-0813">Transport</keyword>
<accession>N2A390</accession>
<evidence type="ECO:0000256" key="9">
    <source>
        <dbReference type="RuleBase" id="RU361157"/>
    </source>
</evidence>
<keyword evidence="7 9" id="KW-1133">Transmembrane helix</keyword>
<dbReference type="PRINTS" id="PR00164">
    <property type="entry name" value="ABC2TRNSPORT"/>
</dbReference>
<evidence type="ECO:0000259" key="10">
    <source>
        <dbReference type="PROSITE" id="PS51012"/>
    </source>
</evidence>
<sequence length="267" mass="31271">MKTDQYTNPLIEFSYIFGKYRFLLGQLVGKEFKNKYRRSYLGIMWSLLNPLLMMVIVSSVFSFIFRFDIENFQVYLILGQITFNFFSEATQVSVSTIVGSGQLIKKVYLPKYIFPLSKVIFSFINLGFSFIAVIIVMIYYRIQPGIYILFLPAWLFYYFIFTLGVSLFLSALMVFLRDTQHLYSLVIVAFGYLTPIFYPVSSLTPWMQNAMKLNPLYHYITFIRNIMLYGQCPSLMDHLICLAWALAAVAAGMHYFFKKQSKFILYI</sequence>
<dbReference type="InterPro" id="IPR000412">
    <property type="entry name" value="ABC_2_transport"/>
</dbReference>
<dbReference type="AlphaFoldDB" id="N2A390"/>
<dbReference type="GO" id="GO:0140359">
    <property type="term" value="F:ABC-type transporter activity"/>
    <property type="evidence" value="ECO:0007669"/>
    <property type="project" value="InterPro"/>
</dbReference>
<evidence type="ECO:0000256" key="4">
    <source>
        <dbReference type="ARBA" id="ARBA00022475"/>
    </source>
</evidence>
<evidence type="ECO:0000256" key="2">
    <source>
        <dbReference type="ARBA" id="ARBA00007783"/>
    </source>
</evidence>
<dbReference type="GO" id="GO:0043190">
    <property type="term" value="C:ATP-binding cassette (ABC) transporter complex"/>
    <property type="evidence" value="ECO:0007669"/>
    <property type="project" value="InterPro"/>
</dbReference>
<dbReference type="PROSITE" id="PS51012">
    <property type="entry name" value="ABC_TM2"/>
    <property type="match status" value="1"/>
</dbReference>
<feature type="transmembrane region" description="Helical" evidence="9">
    <location>
        <begin position="119"/>
        <end position="142"/>
    </location>
</feature>
<dbReference type="Proteomes" id="UP000012589">
    <property type="component" value="Unassembled WGS sequence"/>
</dbReference>
<feature type="transmembrane region" description="Helical" evidence="9">
    <location>
        <begin position="154"/>
        <end position="175"/>
    </location>
</feature>
<protein>
    <recommendedName>
        <fullName evidence="9">Transport permease protein</fullName>
    </recommendedName>
</protein>